<evidence type="ECO:0000313" key="4">
    <source>
        <dbReference type="Proteomes" id="UP000031501"/>
    </source>
</evidence>
<reference evidence="3 4" key="1">
    <citation type="submission" date="2017-07" db="EMBL/GenBank/DDBJ databases">
        <title>Genome sequence of Streptomyces pluripotens MUSC 137T.</title>
        <authorList>
            <person name="Ser H.-L."/>
            <person name="Lee L.-H."/>
        </authorList>
    </citation>
    <scope>NUCLEOTIDE SEQUENCE [LARGE SCALE GENOMIC DNA]</scope>
    <source>
        <strain evidence="3 4">MUSC 137</strain>
    </source>
</reference>
<sequence>MARRRTELVKADDARTELLPLVPAPSGTEAASDASEVEAVQGPGGATAEPPEDVLAEPPDARDISAELAAPPRRRLPWLTLVLAAGAVAAGAFTGGVLVEKGHLQNPPGAASGRGFTFSGGTGSRAGAGASARAGGGRTFGQGAGGTGASNGAGAGSGVTFGTVKLVDGKTIYVTDAQGDIVKVTTGGSTKVTESKEGKIGDLQPGQTVTIRGSQNADGDIAATTVTEGGPGGGFGGFGRSNGGTGSRSGGN</sequence>
<gene>
    <name evidence="3" type="ORF">LK07_15040</name>
</gene>
<proteinExistence type="predicted"/>
<feature type="compositionally biased region" description="Low complexity" evidence="1">
    <location>
        <begin position="29"/>
        <end position="40"/>
    </location>
</feature>
<evidence type="ECO:0000256" key="1">
    <source>
        <dbReference type="SAM" id="MobiDB-lite"/>
    </source>
</evidence>
<evidence type="ECO:0008006" key="5">
    <source>
        <dbReference type="Google" id="ProtNLM"/>
    </source>
</evidence>
<dbReference type="RefSeq" id="WP_052318862.1">
    <property type="nucleotide sequence ID" value="NZ_CP021080.1"/>
</dbReference>
<feature type="region of interest" description="Disordered" evidence="1">
    <location>
        <begin position="19"/>
        <end position="63"/>
    </location>
</feature>
<dbReference type="KEGG" id="splu:LK06_013900"/>
<dbReference type="OrthoDB" id="3872460at2"/>
<feature type="transmembrane region" description="Helical" evidence="2">
    <location>
        <begin position="78"/>
        <end position="99"/>
    </location>
</feature>
<evidence type="ECO:0000313" key="3">
    <source>
        <dbReference type="EMBL" id="ASN25127.1"/>
    </source>
</evidence>
<dbReference type="STRING" id="1355015.LK06_013900"/>
<dbReference type="EMBL" id="CP022433">
    <property type="protein sequence ID" value="ASN25127.1"/>
    <property type="molecule type" value="Genomic_DNA"/>
</dbReference>
<keyword evidence="2" id="KW-1133">Transmembrane helix</keyword>
<feature type="region of interest" description="Disordered" evidence="1">
    <location>
        <begin position="227"/>
        <end position="252"/>
    </location>
</feature>
<feature type="compositionally biased region" description="Gly residues" evidence="1">
    <location>
        <begin position="229"/>
        <end position="252"/>
    </location>
</feature>
<protein>
    <recommendedName>
        <fullName evidence="5">DUF5666 domain-containing protein</fullName>
    </recommendedName>
</protein>
<evidence type="ECO:0000256" key="2">
    <source>
        <dbReference type="SAM" id="Phobius"/>
    </source>
</evidence>
<organism evidence="3 4">
    <name type="scientific">Streptomyces pluripotens</name>
    <dbReference type="NCBI Taxonomy" id="1355015"/>
    <lineage>
        <taxon>Bacteria</taxon>
        <taxon>Bacillati</taxon>
        <taxon>Actinomycetota</taxon>
        <taxon>Actinomycetes</taxon>
        <taxon>Kitasatosporales</taxon>
        <taxon>Streptomycetaceae</taxon>
        <taxon>Streptomyces</taxon>
    </lineage>
</organism>
<keyword evidence="4" id="KW-1185">Reference proteome</keyword>
<keyword evidence="2" id="KW-0812">Transmembrane</keyword>
<dbReference type="Proteomes" id="UP000031501">
    <property type="component" value="Chromosome"/>
</dbReference>
<accession>A0A221NYR5</accession>
<name>A0A221NYR5_9ACTN</name>
<dbReference type="AlphaFoldDB" id="A0A221NYR5"/>
<keyword evidence="2" id="KW-0472">Membrane</keyword>